<dbReference type="InterPro" id="IPR016763">
    <property type="entry name" value="VAP"/>
</dbReference>
<evidence type="ECO:0000256" key="7">
    <source>
        <dbReference type="SAM" id="Coils"/>
    </source>
</evidence>
<keyword evidence="6 8" id="KW-0472">Membrane</keyword>
<evidence type="ECO:0000256" key="4">
    <source>
        <dbReference type="ARBA" id="ARBA00022989"/>
    </source>
</evidence>
<evidence type="ECO:0000256" key="6">
    <source>
        <dbReference type="ARBA" id="ARBA00023136"/>
    </source>
</evidence>
<evidence type="ECO:0000256" key="2">
    <source>
        <dbReference type="ARBA" id="ARBA00008932"/>
    </source>
</evidence>
<dbReference type="FunFam" id="2.60.40.10:FF:000334">
    <property type="entry name" value="vesicle-associated membrane protein-associated protein A isoform X1"/>
    <property type="match status" value="1"/>
</dbReference>
<keyword evidence="4 8" id="KW-1133">Transmembrane helix</keyword>
<dbReference type="PIRSF" id="PIRSF019693">
    <property type="entry name" value="VAMP-associated"/>
    <property type="match status" value="1"/>
</dbReference>
<dbReference type="InterPro" id="IPR000535">
    <property type="entry name" value="MSP_dom"/>
</dbReference>
<organism evidence="10">
    <name type="scientific">Phallusia mammillata</name>
    <dbReference type="NCBI Taxonomy" id="59560"/>
    <lineage>
        <taxon>Eukaryota</taxon>
        <taxon>Metazoa</taxon>
        <taxon>Chordata</taxon>
        <taxon>Tunicata</taxon>
        <taxon>Ascidiacea</taxon>
        <taxon>Phlebobranchia</taxon>
        <taxon>Ascidiidae</taxon>
        <taxon>Phallusia</taxon>
    </lineage>
</organism>
<comment type="subcellular location">
    <subcellularLocation>
        <location evidence="1">Endoplasmic reticulum membrane</location>
        <topology evidence="1">Single-pass type IV membrane protein</topology>
    </subcellularLocation>
</comment>
<reference evidence="10" key="1">
    <citation type="submission" date="2020-04" db="EMBL/GenBank/DDBJ databases">
        <authorList>
            <person name="Neveu A P."/>
        </authorList>
    </citation>
    <scope>NUCLEOTIDE SEQUENCE</scope>
    <source>
        <tissue evidence="10">Whole embryo</tissue>
    </source>
</reference>
<dbReference type="GO" id="GO:0090158">
    <property type="term" value="P:endoplasmic reticulum membrane organization"/>
    <property type="evidence" value="ECO:0007669"/>
    <property type="project" value="TreeGrafter"/>
</dbReference>
<proteinExistence type="evidence at transcript level"/>
<dbReference type="GO" id="GO:0033149">
    <property type="term" value="F:FFAT motif binding"/>
    <property type="evidence" value="ECO:0007669"/>
    <property type="project" value="TreeGrafter"/>
</dbReference>
<dbReference type="PANTHER" id="PTHR10809:SF6">
    <property type="entry name" value="AT11025P-RELATED"/>
    <property type="match status" value="1"/>
</dbReference>
<dbReference type="GO" id="GO:0005886">
    <property type="term" value="C:plasma membrane"/>
    <property type="evidence" value="ECO:0007669"/>
    <property type="project" value="TreeGrafter"/>
</dbReference>
<evidence type="ECO:0000256" key="3">
    <source>
        <dbReference type="ARBA" id="ARBA00022692"/>
    </source>
</evidence>
<feature type="domain" description="MSP" evidence="9">
    <location>
        <begin position="8"/>
        <end position="125"/>
    </location>
</feature>
<name>A0A6F9DXJ7_9ASCI</name>
<keyword evidence="5 7" id="KW-0175">Coiled coil</keyword>
<keyword evidence="3 8" id="KW-0812">Transmembrane</keyword>
<evidence type="ECO:0000256" key="8">
    <source>
        <dbReference type="SAM" id="Phobius"/>
    </source>
</evidence>
<dbReference type="SUPFAM" id="SSF49354">
    <property type="entry name" value="PapD-like"/>
    <property type="match status" value="1"/>
</dbReference>
<protein>
    <submittedName>
        <fullName evidence="10">Vesicle-associated membrane protein-associated protein B-like</fullName>
    </submittedName>
</protein>
<feature type="coiled-coil region" evidence="7">
    <location>
        <begin position="162"/>
        <end position="189"/>
    </location>
</feature>
<evidence type="ECO:0000259" key="9">
    <source>
        <dbReference type="PROSITE" id="PS50202"/>
    </source>
</evidence>
<dbReference type="GO" id="GO:0061817">
    <property type="term" value="P:endoplasmic reticulum-plasma membrane tethering"/>
    <property type="evidence" value="ECO:0007669"/>
    <property type="project" value="TreeGrafter"/>
</dbReference>
<evidence type="ECO:0000256" key="5">
    <source>
        <dbReference type="ARBA" id="ARBA00023054"/>
    </source>
</evidence>
<evidence type="ECO:0000313" key="10">
    <source>
        <dbReference type="EMBL" id="CAB3267595.1"/>
    </source>
</evidence>
<gene>
    <name evidence="10" type="primary">Vapb</name>
</gene>
<dbReference type="InterPro" id="IPR008962">
    <property type="entry name" value="PapD-like_sf"/>
</dbReference>
<dbReference type="AlphaFoldDB" id="A0A6F9DXJ7"/>
<evidence type="ECO:0000256" key="1">
    <source>
        <dbReference type="ARBA" id="ARBA00004163"/>
    </source>
</evidence>
<dbReference type="PANTHER" id="PTHR10809">
    <property type="entry name" value="VESICLE-ASSOCIATED MEMBRANE PROTEIN-ASSOCIATED PROTEIN"/>
    <property type="match status" value="1"/>
</dbReference>
<comment type="similarity">
    <text evidence="2">Belongs to the VAMP-associated protein (VAP) (TC 9.B.17) family.</text>
</comment>
<accession>A0A6F9DXJ7</accession>
<dbReference type="EMBL" id="LR791733">
    <property type="protein sequence ID" value="CAB3267595.1"/>
    <property type="molecule type" value="mRNA"/>
</dbReference>
<dbReference type="GO" id="GO:0005789">
    <property type="term" value="C:endoplasmic reticulum membrane"/>
    <property type="evidence" value="ECO:0007669"/>
    <property type="project" value="UniProtKB-SubCell"/>
</dbReference>
<dbReference type="Pfam" id="PF00635">
    <property type="entry name" value="Motile_Sperm"/>
    <property type="match status" value="1"/>
</dbReference>
<dbReference type="PROSITE" id="PS50202">
    <property type="entry name" value="MSP"/>
    <property type="match status" value="1"/>
</dbReference>
<dbReference type="InterPro" id="IPR013783">
    <property type="entry name" value="Ig-like_fold"/>
</dbReference>
<sequence length="227" mass="25266">MSRKQSQVLDIDPMTELRFKGPFTDVVTSQLKLKNPSHQRVCFKVKTTAPKRYCVRPNSGFVDPGATVSVSVMLQPMDADAADKGKHKFMVQSMFAIKVGDDVEKLWAEASPGDLMDSKLRCVFEDPDSEAAIVREEAPEVKSEVKQGFEGPADSSSNQAELQSIMEECKRLQSANAKLKQINEEYKSKLAPDRSGNSETLAQQKRQFTLFIIIAFVMGVLLGYILL</sequence>
<feature type="transmembrane region" description="Helical" evidence="8">
    <location>
        <begin position="208"/>
        <end position="226"/>
    </location>
</feature>
<dbReference type="Gene3D" id="2.60.40.10">
    <property type="entry name" value="Immunoglobulins"/>
    <property type="match status" value="1"/>
</dbReference>